<dbReference type="AlphaFoldDB" id="A0AAE0YVD3"/>
<name>A0AAE0YVD3_9GAST</name>
<evidence type="ECO:0008006" key="3">
    <source>
        <dbReference type="Google" id="ProtNLM"/>
    </source>
</evidence>
<dbReference type="InterPro" id="IPR029063">
    <property type="entry name" value="SAM-dependent_MTases_sf"/>
</dbReference>
<proteinExistence type="predicted"/>
<dbReference type="Proteomes" id="UP001283361">
    <property type="component" value="Unassembled WGS sequence"/>
</dbReference>
<dbReference type="SUPFAM" id="SSF53335">
    <property type="entry name" value="S-adenosyl-L-methionine-dependent methyltransferases"/>
    <property type="match status" value="1"/>
</dbReference>
<organism evidence="1 2">
    <name type="scientific">Elysia crispata</name>
    <name type="common">lettuce slug</name>
    <dbReference type="NCBI Taxonomy" id="231223"/>
    <lineage>
        <taxon>Eukaryota</taxon>
        <taxon>Metazoa</taxon>
        <taxon>Spiralia</taxon>
        <taxon>Lophotrochozoa</taxon>
        <taxon>Mollusca</taxon>
        <taxon>Gastropoda</taxon>
        <taxon>Heterobranchia</taxon>
        <taxon>Euthyneura</taxon>
        <taxon>Panpulmonata</taxon>
        <taxon>Sacoglossa</taxon>
        <taxon>Placobranchoidea</taxon>
        <taxon>Plakobranchidae</taxon>
        <taxon>Elysia</taxon>
    </lineage>
</organism>
<reference evidence="1" key="1">
    <citation type="journal article" date="2023" name="G3 (Bethesda)">
        <title>A reference genome for the long-term kleptoplast-retaining sea slug Elysia crispata morphotype clarki.</title>
        <authorList>
            <person name="Eastman K.E."/>
            <person name="Pendleton A.L."/>
            <person name="Shaikh M.A."/>
            <person name="Suttiyut T."/>
            <person name="Ogas R."/>
            <person name="Tomko P."/>
            <person name="Gavelis G."/>
            <person name="Widhalm J.R."/>
            <person name="Wisecaver J.H."/>
        </authorList>
    </citation>
    <scope>NUCLEOTIDE SEQUENCE</scope>
    <source>
        <strain evidence="1">ECLA1</strain>
    </source>
</reference>
<accession>A0AAE0YVD3</accession>
<comment type="caution">
    <text evidence="1">The sequence shown here is derived from an EMBL/GenBank/DDBJ whole genome shotgun (WGS) entry which is preliminary data.</text>
</comment>
<protein>
    <recommendedName>
        <fullName evidence="3">Methyltransferase domain-containing protein</fullName>
    </recommendedName>
</protein>
<keyword evidence="2" id="KW-1185">Reference proteome</keyword>
<evidence type="ECO:0000313" key="1">
    <source>
        <dbReference type="EMBL" id="KAK3757745.1"/>
    </source>
</evidence>
<dbReference type="Gene3D" id="3.40.50.150">
    <property type="entry name" value="Vaccinia Virus protein VP39"/>
    <property type="match status" value="1"/>
</dbReference>
<dbReference type="EMBL" id="JAWDGP010005334">
    <property type="protein sequence ID" value="KAK3757745.1"/>
    <property type="molecule type" value="Genomic_DNA"/>
</dbReference>
<evidence type="ECO:0000313" key="2">
    <source>
        <dbReference type="Proteomes" id="UP001283361"/>
    </source>
</evidence>
<sequence>MFVDALNLAPSKDTTSLRSASPPCLWTPSIWHRLKIRPVQERHHRHSKIGITAMFVDALNLAPSKDTTSLRSASPPCLWTPSIWHRLKKHFGQQATSQGTRTATGKLQKTYSDSFWFPGEIIMADKTEEQTAFLRKSFVDPKVGMVGTTQTYDQLADQYDQVVAGYEYRAHHRVVDRLVSLVGDRNRAEMKIMDLGCGTGLVGEVL</sequence>
<gene>
    <name evidence="1" type="ORF">RRG08_056131</name>
</gene>